<evidence type="ECO:0000259" key="5">
    <source>
        <dbReference type="PROSITE" id="PS50089"/>
    </source>
</evidence>
<dbReference type="STRING" id="244447.ENSCSEP00000033968"/>
<evidence type="ECO:0000256" key="3">
    <source>
        <dbReference type="ARBA" id="ARBA00022833"/>
    </source>
</evidence>
<dbReference type="Gene3D" id="3.30.40.10">
    <property type="entry name" value="Zinc/RING finger domain, C3HC4 (zinc finger)"/>
    <property type="match status" value="1"/>
</dbReference>
<protein>
    <recommendedName>
        <fullName evidence="5">RING-type domain-containing protein</fullName>
    </recommendedName>
</protein>
<accession>A0A3P8X2S6</accession>
<keyword evidence="2 4" id="KW-0863">Zinc-finger</keyword>
<dbReference type="GO" id="GO:0016567">
    <property type="term" value="P:protein ubiquitination"/>
    <property type="evidence" value="ECO:0007669"/>
    <property type="project" value="TreeGrafter"/>
</dbReference>
<dbReference type="SMART" id="SM00184">
    <property type="entry name" value="RING"/>
    <property type="match status" value="1"/>
</dbReference>
<name>A0A3P8X2S6_CYNSE</name>
<dbReference type="GO" id="GO:0006511">
    <property type="term" value="P:ubiquitin-dependent protein catabolic process"/>
    <property type="evidence" value="ECO:0007669"/>
    <property type="project" value="TreeGrafter"/>
</dbReference>
<keyword evidence="3" id="KW-0862">Zinc</keyword>
<dbReference type="GeneTree" id="ENSGT00990000204734"/>
<dbReference type="Pfam" id="PF13639">
    <property type="entry name" value="zf-RING_2"/>
    <property type="match status" value="1"/>
</dbReference>
<dbReference type="GO" id="GO:0045893">
    <property type="term" value="P:positive regulation of DNA-templated transcription"/>
    <property type="evidence" value="ECO:0007669"/>
    <property type="project" value="TreeGrafter"/>
</dbReference>
<evidence type="ECO:0000256" key="1">
    <source>
        <dbReference type="ARBA" id="ARBA00022723"/>
    </source>
</evidence>
<dbReference type="InterPro" id="IPR013083">
    <property type="entry name" value="Znf_RING/FYVE/PHD"/>
</dbReference>
<evidence type="ECO:0000256" key="4">
    <source>
        <dbReference type="PROSITE-ProRule" id="PRU00175"/>
    </source>
</evidence>
<dbReference type="PROSITE" id="PS50089">
    <property type="entry name" value="ZF_RING_2"/>
    <property type="match status" value="1"/>
</dbReference>
<evidence type="ECO:0000256" key="2">
    <source>
        <dbReference type="ARBA" id="ARBA00022771"/>
    </source>
</evidence>
<reference evidence="6" key="3">
    <citation type="submission" date="2025-09" db="UniProtKB">
        <authorList>
            <consortium name="Ensembl"/>
        </authorList>
    </citation>
    <scope>IDENTIFICATION</scope>
</reference>
<keyword evidence="1" id="KW-0479">Metal-binding</keyword>
<dbReference type="Ensembl" id="ENSCSET00000034407.1">
    <property type="protein sequence ID" value="ENSCSEP00000033968.1"/>
    <property type="gene ID" value="ENSCSEG00000021789.1"/>
</dbReference>
<reference evidence="6 7" key="1">
    <citation type="journal article" date="2014" name="Nat. Genet.">
        <title>Whole-genome sequence of a flatfish provides insights into ZW sex chromosome evolution and adaptation to a benthic lifestyle.</title>
        <authorList>
            <person name="Chen S."/>
            <person name="Zhang G."/>
            <person name="Shao C."/>
            <person name="Huang Q."/>
            <person name="Liu G."/>
            <person name="Zhang P."/>
            <person name="Song W."/>
            <person name="An N."/>
            <person name="Chalopin D."/>
            <person name="Volff J.N."/>
            <person name="Hong Y."/>
            <person name="Li Q."/>
            <person name="Sha Z."/>
            <person name="Zhou H."/>
            <person name="Xie M."/>
            <person name="Yu Q."/>
            <person name="Liu Y."/>
            <person name="Xiang H."/>
            <person name="Wang N."/>
            <person name="Wu K."/>
            <person name="Yang C."/>
            <person name="Zhou Q."/>
            <person name="Liao X."/>
            <person name="Yang L."/>
            <person name="Hu Q."/>
            <person name="Zhang J."/>
            <person name="Meng L."/>
            <person name="Jin L."/>
            <person name="Tian Y."/>
            <person name="Lian J."/>
            <person name="Yang J."/>
            <person name="Miao G."/>
            <person name="Liu S."/>
            <person name="Liang Z."/>
            <person name="Yan F."/>
            <person name="Li Y."/>
            <person name="Sun B."/>
            <person name="Zhang H."/>
            <person name="Zhang J."/>
            <person name="Zhu Y."/>
            <person name="Du M."/>
            <person name="Zhao Y."/>
            <person name="Schartl M."/>
            <person name="Tang Q."/>
            <person name="Wang J."/>
        </authorList>
    </citation>
    <scope>NUCLEOTIDE SEQUENCE</scope>
</reference>
<dbReference type="InterPro" id="IPR051834">
    <property type="entry name" value="RING_finger_E3_ligase"/>
</dbReference>
<dbReference type="PANTHER" id="PTHR45931:SF15">
    <property type="entry name" value="SI:CH211-59O9.10"/>
    <property type="match status" value="1"/>
</dbReference>
<feature type="domain" description="RING-type" evidence="5">
    <location>
        <begin position="109"/>
        <end position="150"/>
    </location>
</feature>
<dbReference type="GO" id="GO:0005634">
    <property type="term" value="C:nucleus"/>
    <property type="evidence" value="ECO:0007669"/>
    <property type="project" value="TreeGrafter"/>
</dbReference>
<sequence length="164" mass="17999">MFIYEGVNSYNSGGGGGGVAVLHSIILLSTLSSKRFQTMDETSAGSLSDPDPDSPGPLNRGCLLDQTDDLCQDMSVIVPETPRYRLSVTSMDIISKSSCDTLLLCLCRCQICFCDYTDGEKLRMLPCFHDYHMKCIDRWLKDNTTCPICRANLADGDTLAPPNL</sequence>
<proteinExistence type="predicted"/>
<dbReference type="AlphaFoldDB" id="A0A3P8X2S6"/>
<dbReference type="Proteomes" id="UP000265120">
    <property type="component" value="Chromosome 6"/>
</dbReference>
<dbReference type="SUPFAM" id="SSF57850">
    <property type="entry name" value="RING/U-box"/>
    <property type="match status" value="1"/>
</dbReference>
<keyword evidence="7" id="KW-1185">Reference proteome</keyword>
<reference evidence="6" key="2">
    <citation type="submission" date="2025-08" db="UniProtKB">
        <authorList>
            <consortium name="Ensembl"/>
        </authorList>
    </citation>
    <scope>IDENTIFICATION</scope>
</reference>
<evidence type="ECO:0000313" key="7">
    <source>
        <dbReference type="Proteomes" id="UP000265120"/>
    </source>
</evidence>
<dbReference type="PANTHER" id="PTHR45931">
    <property type="entry name" value="SI:CH211-59O9.10"/>
    <property type="match status" value="1"/>
</dbReference>
<dbReference type="InParanoid" id="A0A3P8X2S6"/>
<dbReference type="GO" id="GO:0061630">
    <property type="term" value="F:ubiquitin protein ligase activity"/>
    <property type="evidence" value="ECO:0007669"/>
    <property type="project" value="TreeGrafter"/>
</dbReference>
<dbReference type="InterPro" id="IPR001841">
    <property type="entry name" value="Znf_RING"/>
</dbReference>
<evidence type="ECO:0000313" key="6">
    <source>
        <dbReference type="Ensembl" id="ENSCSEP00000033968.1"/>
    </source>
</evidence>
<dbReference type="GO" id="GO:0008270">
    <property type="term" value="F:zinc ion binding"/>
    <property type="evidence" value="ECO:0007669"/>
    <property type="project" value="UniProtKB-KW"/>
</dbReference>
<organism evidence="6 7">
    <name type="scientific">Cynoglossus semilaevis</name>
    <name type="common">Tongue sole</name>
    <dbReference type="NCBI Taxonomy" id="244447"/>
    <lineage>
        <taxon>Eukaryota</taxon>
        <taxon>Metazoa</taxon>
        <taxon>Chordata</taxon>
        <taxon>Craniata</taxon>
        <taxon>Vertebrata</taxon>
        <taxon>Euteleostomi</taxon>
        <taxon>Actinopterygii</taxon>
        <taxon>Neopterygii</taxon>
        <taxon>Teleostei</taxon>
        <taxon>Neoteleostei</taxon>
        <taxon>Acanthomorphata</taxon>
        <taxon>Carangaria</taxon>
        <taxon>Pleuronectiformes</taxon>
        <taxon>Pleuronectoidei</taxon>
        <taxon>Cynoglossidae</taxon>
        <taxon>Cynoglossinae</taxon>
        <taxon>Cynoglossus</taxon>
    </lineage>
</organism>